<dbReference type="AlphaFoldDB" id="A0A212CAZ5"/>
<evidence type="ECO:0000256" key="1">
    <source>
        <dbReference type="SAM" id="Phobius"/>
    </source>
</evidence>
<feature type="non-terminal residue" evidence="2">
    <location>
        <position position="118"/>
    </location>
</feature>
<name>A0A212CAZ5_CEREH</name>
<dbReference type="InterPro" id="IPR037231">
    <property type="entry name" value="NAP-like_sf"/>
</dbReference>
<dbReference type="EMBL" id="MKHE01000023">
    <property type="protein sequence ID" value="OWK03165.1"/>
    <property type="molecule type" value="Genomic_DNA"/>
</dbReference>
<organism evidence="2 3">
    <name type="scientific">Cervus elaphus hippelaphus</name>
    <name type="common">European red deer</name>
    <dbReference type="NCBI Taxonomy" id="46360"/>
    <lineage>
        <taxon>Eukaryota</taxon>
        <taxon>Metazoa</taxon>
        <taxon>Chordata</taxon>
        <taxon>Craniata</taxon>
        <taxon>Vertebrata</taxon>
        <taxon>Euteleostomi</taxon>
        <taxon>Mammalia</taxon>
        <taxon>Eutheria</taxon>
        <taxon>Laurasiatheria</taxon>
        <taxon>Artiodactyla</taxon>
        <taxon>Ruminantia</taxon>
        <taxon>Pecora</taxon>
        <taxon>Cervidae</taxon>
        <taxon>Cervinae</taxon>
        <taxon>Cervus</taxon>
    </lineage>
</organism>
<feature type="transmembrane region" description="Helical" evidence="1">
    <location>
        <begin position="73"/>
        <end position="91"/>
    </location>
</feature>
<evidence type="ECO:0000313" key="2">
    <source>
        <dbReference type="EMBL" id="OWK03165.1"/>
    </source>
</evidence>
<evidence type="ECO:0000313" key="3">
    <source>
        <dbReference type="Proteomes" id="UP000242450"/>
    </source>
</evidence>
<dbReference type="Proteomes" id="UP000242450">
    <property type="component" value="Chromosome 23"/>
</dbReference>
<sequence length="118" mass="13780">MLEEKKKYLSPQMLCRSWRSRAKNMKARSPKLEALGALQLQLNSVSERDGRDYVGFRGKNLQRRKSHLVPSNIIIQGIACFWAKAMFVMVSDQDEDLLSYMINLKVQELSDPWFRCKL</sequence>
<protein>
    <submittedName>
        <fullName evidence="2">Uncharacterized protein</fullName>
    </submittedName>
</protein>
<dbReference type="OrthoDB" id="9717588at2759"/>
<dbReference type="SUPFAM" id="SSF143113">
    <property type="entry name" value="NAP-like"/>
    <property type="match status" value="1"/>
</dbReference>
<accession>A0A212CAZ5</accession>
<keyword evidence="1" id="KW-0472">Membrane</keyword>
<proteinExistence type="predicted"/>
<keyword evidence="1" id="KW-1133">Transmembrane helix</keyword>
<comment type="caution">
    <text evidence="2">The sequence shown here is derived from an EMBL/GenBank/DDBJ whole genome shotgun (WGS) entry which is preliminary data.</text>
</comment>
<keyword evidence="3" id="KW-1185">Reference proteome</keyword>
<gene>
    <name evidence="2" type="ORF">Celaphus_00007419</name>
</gene>
<reference evidence="2 3" key="1">
    <citation type="journal article" date="2018" name="Mol. Genet. Genomics">
        <title>The red deer Cervus elaphus genome CerEla1.0: sequencing, annotating, genes, and chromosomes.</title>
        <authorList>
            <person name="Bana N.A."/>
            <person name="Nyiri A."/>
            <person name="Nagy J."/>
            <person name="Frank K."/>
            <person name="Nagy T."/>
            <person name="Steger V."/>
            <person name="Schiller M."/>
            <person name="Lakatos P."/>
            <person name="Sugar L."/>
            <person name="Horn P."/>
            <person name="Barta E."/>
            <person name="Orosz L."/>
        </authorList>
    </citation>
    <scope>NUCLEOTIDE SEQUENCE [LARGE SCALE GENOMIC DNA]</scope>
    <source>
        <strain evidence="2">Hungarian</strain>
    </source>
</reference>
<keyword evidence="1" id="KW-0812">Transmembrane</keyword>